<dbReference type="GO" id="GO:0007155">
    <property type="term" value="P:cell adhesion"/>
    <property type="evidence" value="ECO:0007669"/>
    <property type="project" value="UniProtKB-KW"/>
</dbReference>
<dbReference type="PANTHER" id="PTHR12316:SF17">
    <property type="entry name" value="NINJURIN C, ISOFORM D"/>
    <property type="match status" value="1"/>
</dbReference>
<evidence type="ECO:0000256" key="4">
    <source>
        <dbReference type="ARBA" id="ARBA00022889"/>
    </source>
</evidence>
<keyword evidence="4" id="KW-0130">Cell adhesion</keyword>
<evidence type="ECO:0000256" key="5">
    <source>
        <dbReference type="ARBA" id="ARBA00022989"/>
    </source>
</evidence>
<evidence type="ECO:0000256" key="6">
    <source>
        <dbReference type="ARBA" id="ARBA00023136"/>
    </source>
</evidence>
<dbReference type="EMBL" id="BPLQ01006275">
    <property type="protein sequence ID" value="GIY21240.1"/>
    <property type="molecule type" value="Genomic_DNA"/>
</dbReference>
<evidence type="ECO:0000313" key="8">
    <source>
        <dbReference type="EMBL" id="GIY21240.1"/>
    </source>
</evidence>
<dbReference type="Pfam" id="PF04923">
    <property type="entry name" value="Ninjurin"/>
    <property type="match status" value="2"/>
</dbReference>
<dbReference type="InterPro" id="IPR007007">
    <property type="entry name" value="Ninjurin"/>
</dbReference>
<dbReference type="GO" id="GO:0042246">
    <property type="term" value="P:tissue regeneration"/>
    <property type="evidence" value="ECO:0007669"/>
    <property type="project" value="InterPro"/>
</dbReference>
<feature type="transmembrane region" description="Helical" evidence="7">
    <location>
        <begin position="201"/>
        <end position="221"/>
    </location>
</feature>
<evidence type="ECO:0000256" key="1">
    <source>
        <dbReference type="ARBA" id="ARBA00004141"/>
    </source>
</evidence>
<dbReference type="PANTHER" id="PTHR12316">
    <property type="entry name" value="NINJURIN-RELATED"/>
    <property type="match status" value="1"/>
</dbReference>
<comment type="subcellular location">
    <subcellularLocation>
        <location evidence="1">Membrane</location>
        <topology evidence="1">Multi-pass membrane protein</topology>
    </subcellularLocation>
</comment>
<feature type="transmembrane region" description="Helical" evidence="7">
    <location>
        <begin position="65"/>
        <end position="89"/>
    </location>
</feature>
<comment type="similarity">
    <text evidence="2">Belongs to the ninjurin family.</text>
</comment>
<proteinExistence type="inferred from homology"/>
<comment type="caution">
    <text evidence="8">The sequence shown here is derived from an EMBL/GenBank/DDBJ whole genome shotgun (WGS) entry which is preliminary data.</text>
</comment>
<evidence type="ECO:0000313" key="9">
    <source>
        <dbReference type="Proteomes" id="UP001054837"/>
    </source>
</evidence>
<accession>A0AAV4RHR1</accession>
<keyword evidence="5 7" id="KW-1133">Transmembrane helix</keyword>
<gene>
    <name evidence="8" type="primary">NINJ2</name>
    <name evidence="8" type="ORF">CDAR_258513</name>
</gene>
<name>A0AAV4RHR1_9ARAC</name>
<organism evidence="8 9">
    <name type="scientific">Caerostris darwini</name>
    <dbReference type="NCBI Taxonomy" id="1538125"/>
    <lineage>
        <taxon>Eukaryota</taxon>
        <taxon>Metazoa</taxon>
        <taxon>Ecdysozoa</taxon>
        <taxon>Arthropoda</taxon>
        <taxon>Chelicerata</taxon>
        <taxon>Arachnida</taxon>
        <taxon>Araneae</taxon>
        <taxon>Araneomorphae</taxon>
        <taxon>Entelegynae</taxon>
        <taxon>Araneoidea</taxon>
        <taxon>Araneidae</taxon>
        <taxon>Caerostris</taxon>
    </lineage>
</organism>
<protein>
    <submittedName>
        <fullName evidence="8">Ninjurin-2</fullName>
    </submittedName>
</protein>
<keyword evidence="3 7" id="KW-0812">Transmembrane</keyword>
<dbReference type="GO" id="GO:0016020">
    <property type="term" value="C:membrane"/>
    <property type="evidence" value="ECO:0007669"/>
    <property type="project" value="UniProtKB-SubCell"/>
</dbReference>
<feature type="transmembrane region" description="Helical" evidence="7">
    <location>
        <begin position="159"/>
        <end position="181"/>
    </location>
</feature>
<sequence>MQWYELYPIKMNGGGENAGKTSQNLDANVYATKKTIAQGLLDVALLTANASQLKYLLQAGKEHEFYYVMMTLISLSIILQMSLGSVLIIKGRCDINDPNQQVKAEKLNNAAVCLVFISTVVHAFLSVFHITPQVQQPLSAFNQTATATTTTESSDQTSFLFVFSATFLCSQVLTGCMMLLIANTNLNEVKKQRRADNLNNAITIGIFLVAILNILIAALGIKNSDDLQAAVLSTLGTALQ</sequence>
<dbReference type="Proteomes" id="UP001054837">
    <property type="component" value="Unassembled WGS sequence"/>
</dbReference>
<feature type="transmembrane region" description="Helical" evidence="7">
    <location>
        <begin position="110"/>
        <end position="130"/>
    </location>
</feature>
<keyword evidence="6 7" id="KW-0472">Membrane</keyword>
<keyword evidence="9" id="KW-1185">Reference proteome</keyword>
<evidence type="ECO:0000256" key="7">
    <source>
        <dbReference type="SAM" id="Phobius"/>
    </source>
</evidence>
<dbReference type="AlphaFoldDB" id="A0AAV4RHR1"/>
<reference evidence="8 9" key="1">
    <citation type="submission" date="2021-06" db="EMBL/GenBank/DDBJ databases">
        <title>Caerostris darwini draft genome.</title>
        <authorList>
            <person name="Kono N."/>
            <person name="Arakawa K."/>
        </authorList>
    </citation>
    <scope>NUCLEOTIDE SEQUENCE [LARGE SCALE GENOMIC DNA]</scope>
</reference>
<evidence type="ECO:0000256" key="3">
    <source>
        <dbReference type="ARBA" id="ARBA00022692"/>
    </source>
</evidence>
<evidence type="ECO:0000256" key="2">
    <source>
        <dbReference type="ARBA" id="ARBA00008141"/>
    </source>
</evidence>